<name>A0A2A5RVA2_9LACT</name>
<dbReference type="GO" id="GO:0000156">
    <property type="term" value="F:phosphorelay response regulator activity"/>
    <property type="evidence" value="ECO:0007669"/>
    <property type="project" value="InterPro"/>
</dbReference>
<reference evidence="2 3" key="1">
    <citation type="submission" date="2014-12" db="EMBL/GenBank/DDBJ databases">
        <title>Draft genome sequences of 10 type strains of Lactococcus.</title>
        <authorList>
            <person name="Sun Z."/>
            <person name="Zhong Z."/>
            <person name="Liu W."/>
            <person name="Zhang W."/>
            <person name="Zhang H."/>
        </authorList>
    </citation>
    <scope>NUCLEOTIDE SEQUENCE [LARGE SCALE GENOMIC DNA]</scope>
    <source>
        <strain evidence="2 3">DSM 6634</strain>
    </source>
</reference>
<dbReference type="Gene3D" id="2.40.50.1020">
    <property type="entry name" value="LytTr DNA-binding domain"/>
    <property type="match status" value="1"/>
</dbReference>
<protein>
    <recommendedName>
        <fullName evidence="1">HTH LytTR-type domain-containing protein</fullName>
    </recommendedName>
</protein>
<evidence type="ECO:0000259" key="1">
    <source>
        <dbReference type="PROSITE" id="PS50930"/>
    </source>
</evidence>
<dbReference type="AlphaFoldDB" id="A0A2A5RVA2"/>
<dbReference type="GO" id="GO:0003677">
    <property type="term" value="F:DNA binding"/>
    <property type="evidence" value="ECO:0007669"/>
    <property type="project" value="InterPro"/>
</dbReference>
<dbReference type="PANTHER" id="PTHR37299:SF1">
    <property type="entry name" value="STAGE 0 SPORULATION PROTEIN A HOMOLOG"/>
    <property type="match status" value="1"/>
</dbReference>
<dbReference type="InterPro" id="IPR007492">
    <property type="entry name" value="LytTR_DNA-bd_dom"/>
</dbReference>
<comment type="caution">
    <text evidence="2">The sequence shown here is derived from an EMBL/GenBank/DDBJ whole genome shotgun (WGS) entry which is preliminary data.</text>
</comment>
<dbReference type="EMBL" id="JXJW01000021">
    <property type="protein sequence ID" value="PCS05156.1"/>
    <property type="molecule type" value="Genomic_DNA"/>
</dbReference>
<gene>
    <name evidence="2" type="ORF">RU86_GL001253</name>
</gene>
<accession>A0A2A5RVA2</accession>
<dbReference type="Proteomes" id="UP000218282">
    <property type="component" value="Unassembled WGS sequence"/>
</dbReference>
<sequence>MTKMTVAEHIKIKINQLTNQSDQESVIFNLFSLNATIDKVISMLTQSSATILVTDLHENTQHKIKYADVLYIDYVDRNICLYTTDGTYWLKKSFIKMLDILPSNFIQISKNNAVNIYEVQSVETNIGGNLLIKLSTNEKLVVSRRYIKAFKDYLGKAS</sequence>
<evidence type="ECO:0000313" key="2">
    <source>
        <dbReference type="EMBL" id="PCS05156.1"/>
    </source>
</evidence>
<dbReference type="SMART" id="SM00850">
    <property type="entry name" value="LytTR"/>
    <property type="match status" value="1"/>
</dbReference>
<feature type="domain" description="HTH LytTR-type" evidence="1">
    <location>
        <begin position="58"/>
        <end position="156"/>
    </location>
</feature>
<dbReference type="Pfam" id="PF04397">
    <property type="entry name" value="LytTR"/>
    <property type="match status" value="1"/>
</dbReference>
<keyword evidence="3" id="KW-1185">Reference proteome</keyword>
<dbReference type="InterPro" id="IPR046947">
    <property type="entry name" value="LytR-like"/>
</dbReference>
<evidence type="ECO:0000313" key="3">
    <source>
        <dbReference type="Proteomes" id="UP000218282"/>
    </source>
</evidence>
<organism evidence="2 3">
    <name type="scientific">Pseudolactococcus piscium</name>
    <dbReference type="NCBI Taxonomy" id="1364"/>
    <lineage>
        <taxon>Bacteria</taxon>
        <taxon>Bacillati</taxon>
        <taxon>Bacillota</taxon>
        <taxon>Bacilli</taxon>
        <taxon>Lactobacillales</taxon>
        <taxon>Streptococcaceae</taxon>
        <taxon>Pseudolactococcus</taxon>
    </lineage>
</organism>
<dbReference type="PANTHER" id="PTHR37299">
    <property type="entry name" value="TRANSCRIPTIONAL REGULATOR-RELATED"/>
    <property type="match status" value="1"/>
</dbReference>
<proteinExistence type="predicted"/>
<dbReference type="PROSITE" id="PS50930">
    <property type="entry name" value="HTH_LYTTR"/>
    <property type="match status" value="1"/>
</dbReference>